<name>A0A0B2XHQ6_METRA</name>
<evidence type="ECO:0000256" key="1">
    <source>
        <dbReference type="SAM" id="MobiDB-lite"/>
    </source>
</evidence>
<dbReference type="AlphaFoldDB" id="A0A0B2XHQ6"/>
<comment type="caution">
    <text evidence="2">The sequence shown here is derived from an EMBL/GenBank/DDBJ whole genome shotgun (WGS) entry which is preliminary data.</text>
</comment>
<reference evidence="2 3" key="2">
    <citation type="journal article" date="2014" name="Proc. Natl. Acad. Sci. U.S.A.">
        <title>Trajectory and genomic determinants of fungal-pathogen speciation and host adaptation.</title>
        <authorList>
            <person name="Hu X."/>
            <person name="Xiao G."/>
            <person name="Zheng P."/>
            <person name="Shang Y."/>
            <person name="Su Y."/>
            <person name="Zhang X."/>
            <person name="Liu X."/>
            <person name="Zhan S."/>
            <person name="St Leger R.J."/>
            <person name="Wang C."/>
        </authorList>
    </citation>
    <scope>GENOME REANNOTATION</scope>
    <source>
        <strain evidence="3">ARSEF 23 / ATCC MYA-3075</strain>
    </source>
</reference>
<organism evidence="2 3">
    <name type="scientific">Metarhizium robertsii (strain ARSEF 23 / ATCC MYA-3075)</name>
    <name type="common">Metarhizium anisopliae (strain ARSEF 23)</name>
    <dbReference type="NCBI Taxonomy" id="655844"/>
    <lineage>
        <taxon>Eukaryota</taxon>
        <taxon>Fungi</taxon>
        <taxon>Dikarya</taxon>
        <taxon>Ascomycota</taxon>
        <taxon>Pezizomycotina</taxon>
        <taxon>Sordariomycetes</taxon>
        <taxon>Hypocreomycetidae</taxon>
        <taxon>Hypocreales</taxon>
        <taxon>Clavicipitaceae</taxon>
        <taxon>Metarhizium</taxon>
    </lineage>
</organism>
<sequence length="68" mass="7405">MSEKDWADVLRNNSLLYAHTMAATYVGPRSPSTDRSKPGEPDPALKAGDVLNYVTTIRPAPVQGRAIH</sequence>
<proteinExistence type="predicted"/>
<protein>
    <submittedName>
        <fullName evidence="2">Uncharacterized protein</fullName>
    </submittedName>
</protein>
<evidence type="ECO:0000313" key="3">
    <source>
        <dbReference type="Proteomes" id="UP000002498"/>
    </source>
</evidence>
<feature type="region of interest" description="Disordered" evidence="1">
    <location>
        <begin position="26"/>
        <end position="47"/>
    </location>
</feature>
<gene>
    <name evidence="2" type="ORF">MAA_11015</name>
</gene>
<dbReference type="EMBL" id="ADNJ02000003">
    <property type="protein sequence ID" value="KHO11499.1"/>
    <property type="molecule type" value="Genomic_DNA"/>
</dbReference>
<reference evidence="2 3" key="1">
    <citation type="journal article" date="2011" name="PLoS Genet.">
        <title>Genome sequencing and comparative transcriptomics of the model entomopathogenic fungi Metarhizium anisopliae and M. acridum.</title>
        <authorList>
            <person name="Gao Q."/>
            <person name="Jin K."/>
            <person name="Ying S.H."/>
            <person name="Zhang Y."/>
            <person name="Xiao G."/>
            <person name="Shang Y."/>
            <person name="Duan Z."/>
            <person name="Hu X."/>
            <person name="Xie X.Q."/>
            <person name="Zhou G."/>
            <person name="Peng G."/>
            <person name="Luo Z."/>
            <person name="Huang W."/>
            <person name="Wang B."/>
            <person name="Fang W."/>
            <person name="Wang S."/>
            <person name="Zhong Y."/>
            <person name="Ma L.J."/>
            <person name="St Leger R.J."/>
            <person name="Zhao G.P."/>
            <person name="Pei Y."/>
            <person name="Feng M.G."/>
            <person name="Xia Y."/>
            <person name="Wang C."/>
        </authorList>
    </citation>
    <scope>NUCLEOTIDE SEQUENCE [LARGE SCALE GENOMIC DNA]</scope>
    <source>
        <strain evidence="3">ARSEF 23 / ATCC MYA-3075</strain>
    </source>
</reference>
<dbReference type="GeneID" id="23632463"/>
<evidence type="ECO:0000313" key="2">
    <source>
        <dbReference type="EMBL" id="KHO11499.1"/>
    </source>
</evidence>
<dbReference type="Proteomes" id="UP000002498">
    <property type="component" value="Unassembled WGS sequence"/>
</dbReference>
<accession>A0A0B2XHQ6</accession>
<dbReference type="RefSeq" id="XP_011411262.1">
    <property type="nucleotide sequence ID" value="XM_011412960.1"/>
</dbReference>
<dbReference type="HOGENOM" id="CLU_2794487_0_0_1"/>
<keyword evidence="3" id="KW-1185">Reference proteome</keyword>
<dbReference type="KEGG" id="maj:MAA_11015"/>